<dbReference type="AlphaFoldDB" id="A0A0F5FKH4"/>
<dbReference type="PATRIC" id="fig|429727.3.peg.1144"/>
<evidence type="ECO:0000313" key="1">
    <source>
        <dbReference type="EMBL" id="KKB09399.1"/>
    </source>
</evidence>
<keyword evidence="2" id="KW-1185">Reference proteome</keyword>
<evidence type="ECO:0000313" key="2">
    <source>
        <dbReference type="Proteomes" id="UP000033649"/>
    </source>
</evidence>
<name>A0A0F5FKH4_9HYPH</name>
<comment type="caution">
    <text evidence="1">The sequence shown here is derived from an EMBL/GenBank/DDBJ whole genome shotgun (WGS) entry which is preliminary data.</text>
</comment>
<sequence length="334" mass="35981">MATTRLSDVIYGPLFLPTTIQRIAQLSRIRNSPIVSTDAELQNFANGPGDLVQMPFWNDLTGNSNVSTDDPGQNATPNKLTQGQDMARKIRRNNGWQSANLVASMLAEDPLDAVAQLIAEYWVREEQRIMGQQMAGVFASAGMAGNVLDVASEDGAVTPINLDAEIAANAYALLGEYGTTLSAVLMHSRVFYNLRAARAIDKFKDPATGLDFNMWDDKIVYVSDQCPRVAGEDSGFKYTSYLFGNGAIGYAEATGDGGPKKPVELASVASAGNGEGVETVWYRRHWVMHPRGVAFSGTPASASGVTDTELATGTNWSRVYDPKLVRMVAVTTNG</sequence>
<dbReference type="OrthoDB" id="6440753at2"/>
<dbReference type="EMBL" id="JZEY01000054">
    <property type="protein sequence ID" value="KKB09399.1"/>
    <property type="molecule type" value="Genomic_DNA"/>
</dbReference>
<dbReference type="RefSeq" id="WP_046104092.1">
    <property type="nucleotide sequence ID" value="NZ_JZEY01000054.1"/>
</dbReference>
<proteinExistence type="predicted"/>
<reference evidence="1 2" key="1">
    <citation type="submission" date="2015-03" db="EMBL/GenBank/DDBJ databases">
        <authorList>
            <person name="Hassan Y."/>
            <person name="Lepp D."/>
            <person name="Li X.-Z."/>
            <person name="Zhou T."/>
        </authorList>
    </citation>
    <scope>NUCLEOTIDE SEQUENCE [LARGE SCALE GENOMIC DNA]</scope>
    <source>
        <strain evidence="1 2">IPL18</strain>
    </source>
</reference>
<gene>
    <name evidence="1" type="ORF">VE26_05530</name>
</gene>
<protein>
    <recommendedName>
        <fullName evidence="3">Coat protein</fullName>
    </recommendedName>
</protein>
<accession>A0A0F5FKH4</accession>
<evidence type="ECO:0008006" key="3">
    <source>
        <dbReference type="Google" id="ProtNLM"/>
    </source>
</evidence>
<dbReference type="STRING" id="429727.VE26_05530"/>
<dbReference type="Proteomes" id="UP000033649">
    <property type="component" value="Unassembled WGS sequence"/>
</dbReference>
<organism evidence="1 2">
    <name type="scientific">Devosia chinhatensis</name>
    <dbReference type="NCBI Taxonomy" id="429727"/>
    <lineage>
        <taxon>Bacteria</taxon>
        <taxon>Pseudomonadati</taxon>
        <taxon>Pseudomonadota</taxon>
        <taxon>Alphaproteobacteria</taxon>
        <taxon>Hyphomicrobiales</taxon>
        <taxon>Devosiaceae</taxon>
        <taxon>Devosia</taxon>
    </lineage>
</organism>